<dbReference type="EMBL" id="JACOAF010000041">
    <property type="protein sequence ID" value="MBC3541535.1"/>
    <property type="molecule type" value="Genomic_DNA"/>
</dbReference>
<keyword evidence="5" id="KW-0441">Lipid A biosynthesis</keyword>
<dbReference type="RefSeq" id="WP_186640477.1">
    <property type="nucleotide sequence ID" value="NZ_JACOAF010000041.1"/>
</dbReference>
<keyword evidence="7 11" id="KW-0808">Transferase</keyword>
<evidence type="ECO:0000256" key="4">
    <source>
        <dbReference type="ARBA" id="ARBA00022516"/>
    </source>
</evidence>
<name>A0ABR6VWI0_9BACT</name>
<protein>
    <recommendedName>
        <fullName evidence="3 10">Lipid-A-disaccharide synthase</fullName>
        <ecNumber evidence="2 10">2.4.1.182</ecNumber>
    </recommendedName>
</protein>
<evidence type="ECO:0000256" key="7">
    <source>
        <dbReference type="ARBA" id="ARBA00022679"/>
    </source>
</evidence>
<gene>
    <name evidence="11" type="primary">lpxB</name>
    <name evidence="11" type="ORF">H7U12_17705</name>
</gene>
<comment type="catalytic activity">
    <reaction evidence="9">
        <text>a lipid X + a UDP-2-N,3-O-bis[(3R)-3-hydroxyacyl]-alpha-D-glucosamine = a lipid A disaccharide + UDP + H(+)</text>
        <dbReference type="Rhea" id="RHEA:67828"/>
        <dbReference type="ChEBI" id="CHEBI:15378"/>
        <dbReference type="ChEBI" id="CHEBI:58223"/>
        <dbReference type="ChEBI" id="CHEBI:137748"/>
        <dbReference type="ChEBI" id="CHEBI:176338"/>
        <dbReference type="ChEBI" id="CHEBI:176343"/>
        <dbReference type="EC" id="2.4.1.182"/>
    </reaction>
</comment>
<accession>A0ABR6VWI0</accession>
<dbReference type="EC" id="2.4.1.182" evidence="2 10"/>
<dbReference type="InterPro" id="IPR003835">
    <property type="entry name" value="Glyco_trans_19"/>
</dbReference>
<evidence type="ECO:0000256" key="1">
    <source>
        <dbReference type="ARBA" id="ARBA00002056"/>
    </source>
</evidence>
<evidence type="ECO:0000256" key="9">
    <source>
        <dbReference type="ARBA" id="ARBA00048975"/>
    </source>
</evidence>
<comment type="caution">
    <text evidence="11">The sequence shown here is derived from an EMBL/GenBank/DDBJ whole genome shotgun (WGS) entry which is preliminary data.</text>
</comment>
<keyword evidence="12" id="KW-1185">Reference proteome</keyword>
<dbReference type="PANTHER" id="PTHR30372:SF4">
    <property type="entry name" value="LIPID-A-DISACCHARIDE SYNTHASE, MITOCHONDRIAL-RELATED"/>
    <property type="match status" value="1"/>
</dbReference>
<evidence type="ECO:0000256" key="5">
    <source>
        <dbReference type="ARBA" id="ARBA00022556"/>
    </source>
</evidence>
<keyword evidence="6 11" id="KW-0328">Glycosyltransferase</keyword>
<comment type="function">
    <text evidence="1">Condensation of UDP-2,3-diacylglucosamine and 2,3-diacylglucosamine-1-phosphate to form lipid A disaccharide, a precursor of lipid A, a phosphorylated glycolipid that anchors the lipopolysaccharide to the outer membrane of the cell.</text>
</comment>
<dbReference type="NCBIfam" id="TIGR00215">
    <property type="entry name" value="lpxB"/>
    <property type="match status" value="1"/>
</dbReference>
<keyword evidence="8" id="KW-0443">Lipid metabolism</keyword>
<evidence type="ECO:0000256" key="10">
    <source>
        <dbReference type="NCBIfam" id="TIGR00215"/>
    </source>
</evidence>
<evidence type="ECO:0000256" key="6">
    <source>
        <dbReference type="ARBA" id="ARBA00022676"/>
    </source>
</evidence>
<evidence type="ECO:0000256" key="2">
    <source>
        <dbReference type="ARBA" id="ARBA00012687"/>
    </source>
</evidence>
<evidence type="ECO:0000313" key="11">
    <source>
        <dbReference type="EMBL" id="MBC3541535.1"/>
    </source>
</evidence>
<evidence type="ECO:0000313" key="12">
    <source>
        <dbReference type="Proteomes" id="UP000659698"/>
    </source>
</evidence>
<proteinExistence type="predicted"/>
<dbReference type="PANTHER" id="PTHR30372">
    <property type="entry name" value="LIPID-A-DISACCHARIDE SYNTHASE"/>
    <property type="match status" value="1"/>
</dbReference>
<dbReference type="Proteomes" id="UP000659698">
    <property type="component" value="Unassembled WGS sequence"/>
</dbReference>
<evidence type="ECO:0000256" key="8">
    <source>
        <dbReference type="ARBA" id="ARBA00023098"/>
    </source>
</evidence>
<dbReference type="GO" id="GO:0008915">
    <property type="term" value="F:lipid-A-disaccharide synthase activity"/>
    <property type="evidence" value="ECO:0007669"/>
    <property type="project" value="UniProtKB-EC"/>
</dbReference>
<keyword evidence="4" id="KW-0444">Lipid biosynthesis</keyword>
<dbReference type="Pfam" id="PF02684">
    <property type="entry name" value="LpxB"/>
    <property type="match status" value="1"/>
</dbReference>
<evidence type="ECO:0000256" key="3">
    <source>
        <dbReference type="ARBA" id="ARBA00020902"/>
    </source>
</evidence>
<organism evidence="11 12">
    <name type="scientific">Rufibacter sediminis</name>
    <dbReference type="NCBI Taxonomy" id="2762756"/>
    <lineage>
        <taxon>Bacteria</taxon>
        <taxon>Pseudomonadati</taxon>
        <taxon>Bacteroidota</taxon>
        <taxon>Cytophagia</taxon>
        <taxon>Cytophagales</taxon>
        <taxon>Hymenobacteraceae</taxon>
        <taxon>Rufibacter</taxon>
    </lineage>
</organism>
<sequence length="385" mass="43971">MKYYIIAGERSGDLHASNLIKQLHLQDPEAHIRCWGGDMMEAAGAELVKHYQEMAFMGFLEAAKNLFKIKRFLKECQDDLLAYKPDVVILVDYAGFNMRIAKVAKEHGLKVFYYISPKIWAWNQGRVHTIKKLVDKMFVIMPFEKDFYQKFDYKTDYIGNPVSDAVSAHQLNPNFRQDNELDDRPIIAVLPGSRQQEIENILYIMLSILPPFQDYQFVVAAVSNFSKEYYEHFNRKPFIKIVYDQTYDILANAEAALVTSGTATLETAMFNVPQVVCYRTSAVSYWIGRAVIKVPFISLVNLIAGKKIVPELIQGDMNAQNLVKELKNILQNPAGRNAQLDGYKRVRELIGDFNTSETAAKLMVQYLREDKGAPATNKPLQNVAF</sequence>
<dbReference type="SUPFAM" id="SSF53756">
    <property type="entry name" value="UDP-Glycosyltransferase/glycogen phosphorylase"/>
    <property type="match status" value="1"/>
</dbReference>
<reference evidence="11 12" key="1">
    <citation type="journal article" date="2019" name="Int. J. Syst. Evol. Microbiol.">
        <title>Rufibacter sediminis sp. nov., isolated from freshwater lake sediment.</title>
        <authorList>
            <person name="Qu J.H."/>
            <person name="Zhang L.J."/>
            <person name="Fu Y.H."/>
            <person name="Li H.F."/>
        </authorList>
    </citation>
    <scope>NUCLEOTIDE SEQUENCE [LARGE SCALE GENOMIC DNA]</scope>
    <source>
        <strain evidence="11 12">H-1</strain>
    </source>
</reference>